<dbReference type="AlphaFoldDB" id="A0A0E9R1F8"/>
<reference evidence="1" key="2">
    <citation type="journal article" date="2015" name="Fish Shellfish Immunol.">
        <title>Early steps in the European eel (Anguilla anguilla)-Vibrio vulnificus interaction in the gills: Role of the RtxA13 toxin.</title>
        <authorList>
            <person name="Callol A."/>
            <person name="Pajuelo D."/>
            <person name="Ebbesson L."/>
            <person name="Teles M."/>
            <person name="MacKenzie S."/>
            <person name="Amaro C."/>
        </authorList>
    </citation>
    <scope>NUCLEOTIDE SEQUENCE</scope>
</reference>
<proteinExistence type="predicted"/>
<evidence type="ECO:0000313" key="1">
    <source>
        <dbReference type="EMBL" id="JAH22295.1"/>
    </source>
</evidence>
<organism evidence="1">
    <name type="scientific">Anguilla anguilla</name>
    <name type="common">European freshwater eel</name>
    <name type="synonym">Muraena anguilla</name>
    <dbReference type="NCBI Taxonomy" id="7936"/>
    <lineage>
        <taxon>Eukaryota</taxon>
        <taxon>Metazoa</taxon>
        <taxon>Chordata</taxon>
        <taxon>Craniata</taxon>
        <taxon>Vertebrata</taxon>
        <taxon>Euteleostomi</taxon>
        <taxon>Actinopterygii</taxon>
        <taxon>Neopterygii</taxon>
        <taxon>Teleostei</taxon>
        <taxon>Anguilliformes</taxon>
        <taxon>Anguillidae</taxon>
        <taxon>Anguilla</taxon>
    </lineage>
</organism>
<protein>
    <submittedName>
        <fullName evidence="1">Uncharacterized protein</fullName>
    </submittedName>
</protein>
<sequence length="24" mass="2756">MKVLLIGGFLEYSFEIERPSALSR</sequence>
<dbReference type="EMBL" id="GBXM01086282">
    <property type="protein sequence ID" value="JAH22295.1"/>
    <property type="molecule type" value="Transcribed_RNA"/>
</dbReference>
<reference evidence="1" key="1">
    <citation type="submission" date="2014-11" db="EMBL/GenBank/DDBJ databases">
        <authorList>
            <person name="Amaro Gonzalez C."/>
        </authorList>
    </citation>
    <scope>NUCLEOTIDE SEQUENCE</scope>
</reference>
<name>A0A0E9R1F8_ANGAN</name>
<accession>A0A0E9R1F8</accession>